<sequence length="214" mass="22990">METLTAASPTPLGLLLTTSAIASSEERTMHQMIKDAVATGDLSEFKAMVEAKKLPIQCIDAQNGWPILFYAIKYNQNDILTHLLERGHEEENCSTDFAGNTALIIAAESKNEKAIAVYAALYPHIVNAVNQMGQNALMIAASKGLTKGISLLLDLGADTSAVDEDGSTALHYAMSYGHAEASVLLIERGGVSMHIKNNKGFTAHDYAYSADLLF</sequence>
<proteinExistence type="predicted"/>
<keyword evidence="2 3" id="KW-0040">ANK repeat</keyword>
<dbReference type="SMART" id="SM00248">
    <property type="entry name" value="ANK"/>
    <property type="match status" value="4"/>
</dbReference>
<dbReference type="AlphaFoldDB" id="A0A507EXN6"/>
<dbReference type="InterPro" id="IPR002110">
    <property type="entry name" value="Ankyrin_rpt"/>
</dbReference>
<protein>
    <submittedName>
        <fullName evidence="4">Uncharacterized protein</fullName>
    </submittedName>
</protein>
<evidence type="ECO:0000256" key="1">
    <source>
        <dbReference type="ARBA" id="ARBA00022737"/>
    </source>
</evidence>
<accession>A0A507EXN6</accession>
<reference evidence="4 5" key="1">
    <citation type="journal article" date="2019" name="Sci. Rep.">
        <title>Comparative genomics of chytrid fungi reveal insights into the obligate biotrophic and pathogenic lifestyle of Synchytrium endobioticum.</title>
        <authorList>
            <person name="van de Vossenberg B.T.L.H."/>
            <person name="Warris S."/>
            <person name="Nguyen H.D.T."/>
            <person name="van Gent-Pelzer M.P.E."/>
            <person name="Joly D.L."/>
            <person name="van de Geest H.C."/>
            <person name="Bonants P.J.M."/>
            <person name="Smith D.S."/>
            <person name="Levesque C.A."/>
            <person name="van der Lee T.A.J."/>
        </authorList>
    </citation>
    <scope>NUCLEOTIDE SEQUENCE [LARGE SCALE GENOMIC DNA]</scope>
    <source>
        <strain evidence="4 5">CBS 675.73</strain>
    </source>
</reference>
<dbReference type="SUPFAM" id="SSF48403">
    <property type="entry name" value="Ankyrin repeat"/>
    <property type="match status" value="1"/>
</dbReference>
<evidence type="ECO:0000313" key="5">
    <source>
        <dbReference type="Proteomes" id="UP000320333"/>
    </source>
</evidence>
<gene>
    <name evidence="4" type="ORF">CcCBS67573_g07323</name>
</gene>
<organism evidence="4 5">
    <name type="scientific">Chytriomyces confervae</name>
    <dbReference type="NCBI Taxonomy" id="246404"/>
    <lineage>
        <taxon>Eukaryota</taxon>
        <taxon>Fungi</taxon>
        <taxon>Fungi incertae sedis</taxon>
        <taxon>Chytridiomycota</taxon>
        <taxon>Chytridiomycota incertae sedis</taxon>
        <taxon>Chytridiomycetes</taxon>
        <taxon>Chytridiales</taxon>
        <taxon>Chytriomycetaceae</taxon>
        <taxon>Chytriomyces</taxon>
    </lineage>
</organism>
<comment type="caution">
    <text evidence="4">The sequence shown here is derived from an EMBL/GenBank/DDBJ whole genome shotgun (WGS) entry which is preliminary data.</text>
</comment>
<keyword evidence="1" id="KW-0677">Repeat</keyword>
<dbReference type="PANTHER" id="PTHR24198:SF165">
    <property type="entry name" value="ANKYRIN REPEAT-CONTAINING PROTEIN-RELATED"/>
    <property type="match status" value="1"/>
</dbReference>
<dbReference type="EMBL" id="QEAP01000371">
    <property type="protein sequence ID" value="TPX67996.1"/>
    <property type="molecule type" value="Genomic_DNA"/>
</dbReference>
<dbReference type="InterPro" id="IPR036770">
    <property type="entry name" value="Ankyrin_rpt-contain_sf"/>
</dbReference>
<dbReference type="PANTHER" id="PTHR24198">
    <property type="entry name" value="ANKYRIN REPEAT AND PROTEIN KINASE DOMAIN-CONTAINING PROTEIN"/>
    <property type="match status" value="1"/>
</dbReference>
<feature type="repeat" description="ANK" evidence="3">
    <location>
        <begin position="132"/>
        <end position="164"/>
    </location>
</feature>
<dbReference type="PROSITE" id="PS50297">
    <property type="entry name" value="ANK_REP_REGION"/>
    <property type="match status" value="2"/>
</dbReference>
<dbReference type="Pfam" id="PF12796">
    <property type="entry name" value="Ank_2"/>
    <property type="match status" value="1"/>
</dbReference>
<dbReference type="STRING" id="246404.A0A507EXN6"/>
<evidence type="ECO:0000256" key="2">
    <source>
        <dbReference type="ARBA" id="ARBA00023043"/>
    </source>
</evidence>
<keyword evidence="5" id="KW-1185">Reference proteome</keyword>
<evidence type="ECO:0000313" key="4">
    <source>
        <dbReference type="EMBL" id="TPX67996.1"/>
    </source>
</evidence>
<dbReference type="Proteomes" id="UP000320333">
    <property type="component" value="Unassembled WGS sequence"/>
</dbReference>
<evidence type="ECO:0000256" key="3">
    <source>
        <dbReference type="PROSITE-ProRule" id="PRU00023"/>
    </source>
</evidence>
<feature type="repeat" description="ANK" evidence="3">
    <location>
        <begin position="165"/>
        <end position="198"/>
    </location>
</feature>
<dbReference type="Gene3D" id="1.25.40.20">
    <property type="entry name" value="Ankyrin repeat-containing domain"/>
    <property type="match status" value="3"/>
</dbReference>
<dbReference type="PROSITE" id="PS50088">
    <property type="entry name" value="ANK_REPEAT"/>
    <property type="match status" value="2"/>
</dbReference>
<dbReference type="Pfam" id="PF00023">
    <property type="entry name" value="Ank"/>
    <property type="match status" value="1"/>
</dbReference>
<name>A0A507EXN6_9FUNG</name>
<dbReference type="OrthoDB" id="426293at2759"/>